<evidence type="ECO:0000313" key="10">
    <source>
        <dbReference type="EMBL" id="MFC6826688.1"/>
    </source>
</evidence>
<dbReference type="InterPro" id="IPR015500">
    <property type="entry name" value="Peptidase_S8_subtilisin-rel"/>
</dbReference>
<dbReference type="InterPro" id="IPR023827">
    <property type="entry name" value="Peptidase_S8_Asp-AS"/>
</dbReference>
<feature type="compositionally biased region" description="Polar residues" evidence="8">
    <location>
        <begin position="432"/>
        <end position="442"/>
    </location>
</feature>
<dbReference type="PROSITE" id="PS51892">
    <property type="entry name" value="SUBTILASE"/>
    <property type="match status" value="1"/>
</dbReference>
<evidence type="ECO:0000256" key="7">
    <source>
        <dbReference type="RuleBase" id="RU003355"/>
    </source>
</evidence>
<comment type="similarity">
    <text evidence="1 6 7">Belongs to the peptidase S8 family.</text>
</comment>
<dbReference type="PROSITE" id="PS00136">
    <property type="entry name" value="SUBTILASE_ASP"/>
    <property type="match status" value="1"/>
</dbReference>
<gene>
    <name evidence="10" type="ORF">ACFQEV_17065</name>
</gene>
<dbReference type="Proteomes" id="UP001596408">
    <property type="component" value="Unassembled WGS sequence"/>
</dbReference>
<dbReference type="Gene3D" id="3.30.70.80">
    <property type="entry name" value="Peptidase S8 propeptide/proteinase inhibitor I9"/>
    <property type="match status" value="1"/>
</dbReference>
<proteinExistence type="inferred from homology"/>
<evidence type="ECO:0000259" key="9">
    <source>
        <dbReference type="PROSITE" id="PS50853"/>
    </source>
</evidence>
<keyword evidence="4 6" id="KW-0378">Hydrolase</keyword>
<evidence type="ECO:0000256" key="2">
    <source>
        <dbReference type="ARBA" id="ARBA00022670"/>
    </source>
</evidence>
<dbReference type="SUPFAM" id="SSF49265">
    <property type="entry name" value="Fibronectin type III"/>
    <property type="match status" value="1"/>
</dbReference>
<keyword evidence="3" id="KW-0479">Metal-binding</keyword>
<feature type="region of interest" description="Disordered" evidence="8">
    <location>
        <begin position="406"/>
        <end position="442"/>
    </location>
</feature>
<dbReference type="InterPro" id="IPR036852">
    <property type="entry name" value="Peptidase_S8/S53_dom_sf"/>
</dbReference>
<feature type="region of interest" description="Disordered" evidence="8">
    <location>
        <begin position="106"/>
        <end position="128"/>
    </location>
</feature>
<dbReference type="PANTHER" id="PTHR43806">
    <property type="entry name" value="PEPTIDASE S8"/>
    <property type="match status" value="1"/>
</dbReference>
<keyword evidence="2 6" id="KW-0645">Protease</keyword>
<evidence type="ECO:0000256" key="4">
    <source>
        <dbReference type="ARBA" id="ARBA00022801"/>
    </source>
</evidence>
<dbReference type="PROSITE" id="PS50853">
    <property type="entry name" value="FN3"/>
    <property type="match status" value="1"/>
</dbReference>
<dbReference type="AlphaFoldDB" id="A0ABD5U1D2"/>
<dbReference type="PRINTS" id="PR00723">
    <property type="entry name" value="SUBTILISIN"/>
</dbReference>
<dbReference type="GO" id="GO:0046872">
    <property type="term" value="F:metal ion binding"/>
    <property type="evidence" value="ECO:0007669"/>
    <property type="project" value="UniProtKB-KW"/>
</dbReference>
<dbReference type="RefSeq" id="WP_379698670.1">
    <property type="nucleotide sequence ID" value="NZ_JBHSXH010000015.1"/>
</dbReference>
<dbReference type="InterPro" id="IPR006311">
    <property type="entry name" value="TAT_signal"/>
</dbReference>
<protein>
    <submittedName>
        <fullName evidence="10">S8 family serine peptidase</fullName>
    </submittedName>
</protein>
<feature type="domain" description="Fibronectin type-III" evidence="9">
    <location>
        <begin position="431"/>
        <end position="516"/>
    </location>
</feature>
<dbReference type="Gene3D" id="3.40.50.200">
    <property type="entry name" value="Peptidase S8/S53 domain"/>
    <property type="match status" value="1"/>
</dbReference>
<evidence type="ECO:0000256" key="8">
    <source>
        <dbReference type="SAM" id="MobiDB-lite"/>
    </source>
</evidence>
<dbReference type="GO" id="GO:0006508">
    <property type="term" value="P:proteolysis"/>
    <property type="evidence" value="ECO:0007669"/>
    <property type="project" value="UniProtKB-KW"/>
</dbReference>
<dbReference type="Pfam" id="PF00082">
    <property type="entry name" value="Peptidase_S8"/>
    <property type="match status" value="1"/>
</dbReference>
<dbReference type="PROSITE" id="PS00138">
    <property type="entry name" value="SUBTILASE_SER"/>
    <property type="match status" value="1"/>
</dbReference>
<dbReference type="Gene3D" id="2.60.40.10">
    <property type="entry name" value="Immunoglobulins"/>
    <property type="match status" value="1"/>
</dbReference>
<dbReference type="SMART" id="SM00060">
    <property type="entry name" value="FN3"/>
    <property type="match status" value="2"/>
</dbReference>
<dbReference type="InterPro" id="IPR036116">
    <property type="entry name" value="FN3_sf"/>
</dbReference>
<dbReference type="EMBL" id="JBHSXH010000015">
    <property type="protein sequence ID" value="MFC6826688.1"/>
    <property type="molecule type" value="Genomic_DNA"/>
</dbReference>
<dbReference type="GO" id="GO:0004252">
    <property type="term" value="F:serine-type endopeptidase activity"/>
    <property type="evidence" value="ECO:0007669"/>
    <property type="project" value="UniProtKB-UniRule"/>
</dbReference>
<evidence type="ECO:0000256" key="3">
    <source>
        <dbReference type="ARBA" id="ARBA00022723"/>
    </source>
</evidence>
<dbReference type="InterPro" id="IPR034202">
    <property type="entry name" value="Subtilisin_Carlsberg-like"/>
</dbReference>
<feature type="compositionally biased region" description="Acidic residues" evidence="8">
    <location>
        <begin position="412"/>
        <end position="423"/>
    </location>
</feature>
<accession>A0ABD5U1D2</accession>
<sequence length="612" mass="61580">MTNANQISRRRLLTLAGAGIGIGAAGSGVASASRGRYVVGTASKGAAREARRRASSVKRVFDFGDIGHAVAGTFPEEALRGLSRRPDVRYVEPDGVVRAISGLADATEGTSVSSHTQSDDIDARSSEVPWGVDRVDAEKVADAATGSGSHVAVIDTGIDNDHPDLADNLGEGVAFTVGTDWRDDSSTDPSDWDDGNGHGTHAAGIAAAVSNGEGVVGVAAGATLHAVKVLEDDGSGTYSDVAAGIEYVADSGWDVGSLSLGGTLSSTIEDACNYAAQNGVLLVAAAGNEGSDVAATAPAAYDSVVAVSATAADDSVPEWSNYGDEIELAAPGVEIPSTHSDGGYAVLSGTSMACPHVAGAAGLLMAAGHSNADARTRLRDTAEDAGRTGHDVRYGYGILDVEAAVGGTTDDGSADDGSGDDGSADTTPPSAPTNLSSPARTHSTVELAWDAASDDVGVDHYDVYADGAALGELAGTACTVTGLDAGTTYEFFVTATDAAGNESDPSETVAVTTEASGGTAPVVDTFAVGSDSPNNPHAEVEVEWGVSGTPDSVAVELYRGSVETGESPLARWTGATGSRTFTEKFGSPTEYTVRLIGSNAAGETVATRRLTA</sequence>
<keyword evidence="5 6" id="KW-0720">Serine protease</keyword>
<dbReference type="SUPFAM" id="SSF54897">
    <property type="entry name" value="Protease propeptides/inhibitors"/>
    <property type="match status" value="1"/>
</dbReference>
<dbReference type="InterPro" id="IPR000209">
    <property type="entry name" value="Peptidase_S8/S53_dom"/>
</dbReference>
<feature type="active site" description="Charge relay system" evidence="6">
    <location>
        <position position="351"/>
    </location>
</feature>
<dbReference type="InterPro" id="IPR050131">
    <property type="entry name" value="Peptidase_S8_subtilisin-like"/>
</dbReference>
<feature type="active site" description="Charge relay system" evidence="6">
    <location>
        <position position="155"/>
    </location>
</feature>
<dbReference type="InterPro" id="IPR037045">
    <property type="entry name" value="S8pro/Inhibitor_I9_sf"/>
</dbReference>
<dbReference type="SUPFAM" id="SSF52743">
    <property type="entry name" value="Subtilisin-like"/>
    <property type="match status" value="1"/>
</dbReference>
<dbReference type="InterPro" id="IPR003961">
    <property type="entry name" value="FN3_dom"/>
</dbReference>
<evidence type="ECO:0000256" key="1">
    <source>
        <dbReference type="ARBA" id="ARBA00011073"/>
    </source>
</evidence>
<evidence type="ECO:0000256" key="6">
    <source>
        <dbReference type="PROSITE-ProRule" id="PRU01240"/>
    </source>
</evidence>
<evidence type="ECO:0000256" key="5">
    <source>
        <dbReference type="ARBA" id="ARBA00022825"/>
    </source>
</evidence>
<dbReference type="Pfam" id="PF00041">
    <property type="entry name" value="fn3"/>
    <property type="match status" value="1"/>
</dbReference>
<dbReference type="InterPro" id="IPR013783">
    <property type="entry name" value="Ig-like_fold"/>
</dbReference>
<dbReference type="CDD" id="cd07477">
    <property type="entry name" value="Peptidases_S8_Subtilisin_subset"/>
    <property type="match status" value="1"/>
</dbReference>
<dbReference type="CDD" id="cd00063">
    <property type="entry name" value="FN3"/>
    <property type="match status" value="1"/>
</dbReference>
<reference evidence="10 11" key="1">
    <citation type="journal article" date="2019" name="Int. J. Syst. Evol. Microbiol.">
        <title>The Global Catalogue of Microorganisms (GCM) 10K type strain sequencing project: providing services to taxonomists for standard genome sequencing and annotation.</title>
        <authorList>
            <consortium name="The Broad Institute Genomics Platform"/>
            <consortium name="The Broad Institute Genome Sequencing Center for Infectious Disease"/>
            <person name="Wu L."/>
            <person name="Ma J."/>
        </authorList>
    </citation>
    <scope>NUCLEOTIDE SEQUENCE [LARGE SCALE GENOMIC DNA]</scope>
    <source>
        <strain evidence="10 11">YIM 94188</strain>
    </source>
</reference>
<comment type="caution">
    <text evidence="10">The sequence shown here is derived from an EMBL/GenBank/DDBJ whole genome shotgun (WGS) entry which is preliminary data.</text>
</comment>
<dbReference type="PANTHER" id="PTHR43806:SF11">
    <property type="entry name" value="CEREVISIN-RELATED"/>
    <property type="match status" value="1"/>
</dbReference>
<organism evidence="10 11">
    <name type="scientific">Halopelagius fulvigenes</name>
    <dbReference type="NCBI Taxonomy" id="1198324"/>
    <lineage>
        <taxon>Archaea</taxon>
        <taxon>Methanobacteriati</taxon>
        <taxon>Methanobacteriota</taxon>
        <taxon>Stenosarchaea group</taxon>
        <taxon>Halobacteria</taxon>
        <taxon>Halobacteriales</taxon>
        <taxon>Haloferacaceae</taxon>
    </lineage>
</organism>
<keyword evidence="11" id="KW-1185">Reference proteome</keyword>
<name>A0ABD5U1D2_9EURY</name>
<dbReference type="InterPro" id="IPR023828">
    <property type="entry name" value="Peptidase_S8_Ser-AS"/>
</dbReference>
<dbReference type="PROSITE" id="PS51318">
    <property type="entry name" value="TAT"/>
    <property type="match status" value="1"/>
</dbReference>
<feature type="active site" description="Charge relay system" evidence="6">
    <location>
        <position position="198"/>
    </location>
</feature>
<evidence type="ECO:0000313" key="11">
    <source>
        <dbReference type="Proteomes" id="UP001596408"/>
    </source>
</evidence>